<dbReference type="GO" id="GO:0004675">
    <property type="term" value="F:transmembrane receptor protein serine/threonine kinase activity"/>
    <property type="evidence" value="ECO:0007669"/>
    <property type="project" value="UniProtKB-EC"/>
</dbReference>
<keyword evidence="7" id="KW-0808">Transferase</keyword>
<evidence type="ECO:0000259" key="5">
    <source>
        <dbReference type="PROSITE" id="PS50927"/>
    </source>
</evidence>
<evidence type="ECO:0000313" key="7">
    <source>
        <dbReference type="EMBL" id="MBA4667670.1"/>
    </source>
</evidence>
<dbReference type="InterPro" id="IPR003609">
    <property type="entry name" value="Pan_app"/>
</dbReference>
<dbReference type="CDD" id="cd00028">
    <property type="entry name" value="B_lectin"/>
    <property type="match status" value="1"/>
</dbReference>
<feature type="domain" description="Apple" evidence="6">
    <location>
        <begin position="354"/>
        <end position="435"/>
    </location>
</feature>
<organism evidence="7">
    <name type="scientific">Opuntia streptacantha</name>
    <name type="common">Prickly pear cactus</name>
    <name type="synonym">Opuntia cardona</name>
    <dbReference type="NCBI Taxonomy" id="393608"/>
    <lineage>
        <taxon>Eukaryota</taxon>
        <taxon>Viridiplantae</taxon>
        <taxon>Streptophyta</taxon>
        <taxon>Embryophyta</taxon>
        <taxon>Tracheophyta</taxon>
        <taxon>Spermatophyta</taxon>
        <taxon>Magnoliopsida</taxon>
        <taxon>eudicotyledons</taxon>
        <taxon>Gunneridae</taxon>
        <taxon>Pentapetalae</taxon>
        <taxon>Caryophyllales</taxon>
        <taxon>Cactineae</taxon>
        <taxon>Cactaceae</taxon>
        <taxon>Opuntioideae</taxon>
        <taxon>Opuntia</taxon>
    </lineage>
</organism>
<evidence type="ECO:0000256" key="1">
    <source>
        <dbReference type="ARBA" id="ARBA00003061"/>
    </source>
</evidence>
<accession>A0A7C9AIN5</accession>
<dbReference type="InterPro" id="IPR001480">
    <property type="entry name" value="Bulb-type_lectin_dom"/>
</dbReference>
<name>A0A7C9AIN5_OPUST</name>
<evidence type="ECO:0000256" key="4">
    <source>
        <dbReference type="ARBA" id="ARBA00023180"/>
    </source>
</evidence>
<dbReference type="FunFam" id="2.90.10.10:FF:000001">
    <property type="entry name" value="G-type lectin S-receptor-like serine/threonine-protein kinase"/>
    <property type="match status" value="1"/>
</dbReference>
<dbReference type="EMBL" id="GISG01236679">
    <property type="protein sequence ID" value="MBA4667670.1"/>
    <property type="molecule type" value="Transcribed_RNA"/>
</dbReference>
<dbReference type="PIRSF" id="PIRSF002686">
    <property type="entry name" value="SLG"/>
    <property type="match status" value="1"/>
</dbReference>
<dbReference type="SUPFAM" id="SSF51110">
    <property type="entry name" value="alpha-D-mannose-specific plant lectins"/>
    <property type="match status" value="1"/>
</dbReference>
<comment type="function">
    <text evidence="1">Involved in sporophytic self-incompatibility system (the inability of flowering plants to achieve self-fertilization).</text>
</comment>
<keyword evidence="3" id="KW-1015">Disulfide bond</keyword>
<dbReference type="InterPro" id="IPR036426">
    <property type="entry name" value="Bulb-type_lectin_dom_sf"/>
</dbReference>
<reference evidence="7" key="1">
    <citation type="journal article" date="2013" name="J. Plant Res.">
        <title>Effect of fungi and light on seed germination of three Opuntia species from semiarid lands of central Mexico.</title>
        <authorList>
            <person name="Delgado-Sanchez P."/>
            <person name="Jimenez-Bremont J.F."/>
            <person name="Guerrero-Gonzalez Mde L."/>
            <person name="Flores J."/>
        </authorList>
    </citation>
    <scope>NUCLEOTIDE SEQUENCE</scope>
    <source>
        <tissue evidence="7">Cladode</tissue>
    </source>
</reference>
<dbReference type="Pfam" id="PF01453">
    <property type="entry name" value="B_lectin"/>
    <property type="match status" value="1"/>
</dbReference>
<protein>
    <submittedName>
        <fullName evidence="7">Receptor protein serine/threonine kinase</fullName>
        <ecNumber evidence="7">2.7.11.30</ecNumber>
    </submittedName>
</protein>
<sequence length="481" mass="54114">MSSKMFPSPWFITVVIPFSISISISLLCFLPVIEATPDTLTANDSLSINQTLISAEGKFELGFFSPANSNKYYVGIWYKDIPASDSIVWVANRDAPSSTDSCTLQLRSDGNLFILENGSNILWSTNLSQVENPALQLLDSGNLMIHEADDENPDHYIWQSFDYPTDTLLPGQKIGWNLKIGLNRFLTSWKAADDPGLGQFSIKLDYRGDPEVYLWQGDDIIYRTGPWVGPWFSGAPAFQSSGSGFNFSFHSGSDEVYYTFQSPNSSAVKSRLMVSYDGFFIMYRWAPDTEQWNRFIMYREDQCDSYRTCGPYGVCNMSAPSPCQCPQGFRPKYPQASAQNDGTYGCIIDTNWECLSDKFLKLENMKLPETSTAVVDLHMNLSQCRDMCKMNCSCTAYANAQVVQQVGTGCVYWIADLTDMKWYDNAGQDLYIRLATSDSGNKEEALAQLCVNCHFNICSNYYVMFSHLDAYKEESIGHTST</sequence>
<keyword evidence="2" id="KW-0732">Signal</keyword>
<keyword evidence="4" id="KW-0325">Glycoprotein</keyword>
<dbReference type="InterPro" id="IPR035446">
    <property type="entry name" value="SLSG/EP1"/>
</dbReference>
<dbReference type="Gene3D" id="2.90.10.10">
    <property type="entry name" value="Bulb-type lectin domain"/>
    <property type="match status" value="1"/>
</dbReference>
<dbReference type="InterPro" id="IPR000858">
    <property type="entry name" value="S_locus_glycoprot_dom"/>
</dbReference>
<reference evidence="7" key="2">
    <citation type="submission" date="2020-07" db="EMBL/GenBank/DDBJ databases">
        <authorList>
            <person name="Vera ALvarez R."/>
            <person name="Arias-Moreno D.M."/>
            <person name="Jimenez-Jacinto V."/>
            <person name="Jimenez-Bremont J.F."/>
            <person name="Swaminathan K."/>
            <person name="Moose S.P."/>
            <person name="Guerrero-Gonzalez M.L."/>
            <person name="Marino-Ramirez L."/>
            <person name="Landsman D."/>
            <person name="Rodriguez-Kessler M."/>
            <person name="Delgado-Sanchez P."/>
        </authorList>
    </citation>
    <scope>NUCLEOTIDE SEQUENCE</scope>
    <source>
        <tissue evidence="7">Cladode</tissue>
    </source>
</reference>
<evidence type="ECO:0000256" key="3">
    <source>
        <dbReference type="ARBA" id="ARBA00023157"/>
    </source>
</evidence>
<dbReference type="PROSITE" id="PS50948">
    <property type="entry name" value="PAN"/>
    <property type="match status" value="1"/>
</dbReference>
<dbReference type="PANTHER" id="PTHR32444:SF89">
    <property type="entry name" value="S GLYCOPROTEIN"/>
    <property type="match status" value="1"/>
</dbReference>
<dbReference type="PANTHER" id="PTHR32444">
    <property type="entry name" value="BULB-TYPE LECTIN DOMAIN-CONTAINING PROTEIN"/>
    <property type="match status" value="1"/>
</dbReference>
<evidence type="ECO:0000259" key="6">
    <source>
        <dbReference type="PROSITE" id="PS50948"/>
    </source>
</evidence>
<dbReference type="Pfam" id="PF00954">
    <property type="entry name" value="S_locus_glycop"/>
    <property type="match status" value="1"/>
</dbReference>
<dbReference type="AlphaFoldDB" id="A0A7C9AIN5"/>
<dbReference type="SMART" id="SM00108">
    <property type="entry name" value="B_lectin"/>
    <property type="match status" value="1"/>
</dbReference>
<keyword evidence="7" id="KW-0418">Kinase</keyword>
<keyword evidence="7" id="KW-0675">Receptor</keyword>
<proteinExistence type="predicted"/>
<dbReference type="EC" id="2.7.11.30" evidence="7"/>
<dbReference type="CDD" id="cd01098">
    <property type="entry name" value="PAN_AP_plant"/>
    <property type="match status" value="1"/>
</dbReference>
<feature type="domain" description="Bulb-type lectin" evidence="5">
    <location>
        <begin position="37"/>
        <end position="158"/>
    </location>
</feature>
<dbReference type="GO" id="GO:0048544">
    <property type="term" value="P:recognition of pollen"/>
    <property type="evidence" value="ECO:0007669"/>
    <property type="project" value="InterPro"/>
</dbReference>
<dbReference type="SMART" id="SM00473">
    <property type="entry name" value="PAN_AP"/>
    <property type="match status" value="1"/>
</dbReference>
<evidence type="ECO:0000256" key="2">
    <source>
        <dbReference type="ARBA" id="ARBA00022729"/>
    </source>
</evidence>
<dbReference type="Pfam" id="PF08276">
    <property type="entry name" value="PAN_2"/>
    <property type="match status" value="1"/>
</dbReference>
<dbReference type="PROSITE" id="PS50927">
    <property type="entry name" value="BULB_LECTIN"/>
    <property type="match status" value="1"/>
</dbReference>